<feature type="transmembrane region" description="Helical" evidence="7">
    <location>
        <begin position="289"/>
        <end position="306"/>
    </location>
</feature>
<sequence>MDRGFFTILGAQFLSALADNALFFAALALLKEQHAPEWHLSMLLWCFTVSYVVLAPFAGSFADSMHKGRAMMICNGIKLGGCVLMLAGAPPILAYAMVGFGAAAYSPAKYGIITEYLPHDKLVAANGWLEGATVGAIIFGTLLGGMLASHTVDAWLQGTLIGSHFSVAEFAIAVIVLLYLAAAWLNLYVPQLNVVLKPLSLRPSKLVAEFWHCVKRLWQDPQGQLSLGVTTLFWGAGATMRLVVLNWAVIWLTLTMQQATQLVAIVAVGIAAGAVLAGHYIPLKRAFRVLPAGIAMGVVVISMLFVNQYWLAALLMFIVGVLSGFFVVPLNAMLQHRGHMLMGAGHSIAVQNFNENLGILVMVGLHMLLVKFFSSPVPVDAPEVIHTVFRASGLPPMHAIIIGFGLFVALTMIYIQRRYRRGVAAGIMHD</sequence>
<dbReference type="Pfam" id="PF07690">
    <property type="entry name" value="MFS_1"/>
    <property type="match status" value="1"/>
</dbReference>
<keyword evidence="2" id="KW-0813">Transport</keyword>
<dbReference type="Gene3D" id="1.20.1250.20">
    <property type="entry name" value="MFS general substrate transporter like domains"/>
    <property type="match status" value="1"/>
</dbReference>
<dbReference type="PANTHER" id="PTHR43266:SF2">
    <property type="entry name" value="MAJOR FACILITATOR SUPERFAMILY (MFS) PROFILE DOMAIN-CONTAINING PROTEIN"/>
    <property type="match status" value="1"/>
</dbReference>
<keyword evidence="4 7" id="KW-0812">Transmembrane</keyword>
<feature type="transmembrane region" description="Helical" evidence="7">
    <location>
        <begin position="83"/>
        <end position="105"/>
    </location>
</feature>
<dbReference type="Proteomes" id="UP000604481">
    <property type="component" value="Unassembled WGS sequence"/>
</dbReference>
<dbReference type="PANTHER" id="PTHR43266">
    <property type="entry name" value="MACROLIDE-EFFLUX PROTEIN"/>
    <property type="match status" value="1"/>
</dbReference>
<feature type="transmembrane region" description="Helical" evidence="7">
    <location>
        <begin position="225"/>
        <end position="250"/>
    </location>
</feature>
<protein>
    <submittedName>
        <fullName evidence="8">Lysophospholipid transporter LplT</fullName>
    </submittedName>
</protein>
<dbReference type="InterPro" id="IPR036259">
    <property type="entry name" value="MFS_trans_sf"/>
</dbReference>
<comment type="subcellular location">
    <subcellularLocation>
        <location evidence="1">Cell membrane</location>
        <topology evidence="1">Multi-pass membrane protein</topology>
    </subcellularLocation>
</comment>
<feature type="transmembrane region" description="Helical" evidence="7">
    <location>
        <begin position="355"/>
        <end position="374"/>
    </location>
</feature>
<proteinExistence type="predicted"/>
<evidence type="ECO:0000256" key="5">
    <source>
        <dbReference type="ARBA" id="ARBA00022989"/>
    </source>
</evidence>
<dbReference type="SUPFAM" id="SSF103473">
    <property type="entry name" value="MFS general substrate transporter"/>
    <property type="match status" value="1"/>
</dbReference>
<accession>A0A8J7FL77</accession>
<feature type="transmembrane region" description="Helical" evidence="7">
    <location>
        <begin position="170"/>
        <end position="189"/>
    </location>
</feature>
<dbReference type="RefSeq" id="WP_194116641.1">
    <property type="nucleotide sequence ID" value="NZ_JADFUA010000007.1"/>
</dbReference>
<dbReference type="NCBIfam" id="NF008397">
    <property type="entry name" value="PRK11195.1"/>
    <property type="match status" value="1"/>
</dbReference>
<evidence type="ECO:0000256" key="6">
    <source>
        <dbReference type="ARBA" id="ARBA00023136"/>
    </source>
</evidence>
<dbReference type="GO" id="GO:0022857">
    <property type="term" value="F:transmembrane transporter activity"/>
    <property type="evidence" value="ECO:0007669"/>
    <property type="project" value="InterPro"/>
</dbReference>
<evidence type="ECO:0000256" key="4">
    <source>
        <dbReference type="ARBA" id="ARBA00022692"/>
    </source>
</evidence>
<name>A0A8J7FL77_9NEIS</name>
<evidence type="ECO:0000313" key="8">
    <source>
        <dbReference type="EMBL" id="MBE9610112.1"/>
    </source>
</evidence>
<evidence type="ECO:0000256" key="7">
    <source>
        <dbReference type="SAM" id="Phobius"/>
    </source>
</evidence>
<dbReference type="CDD" id="cd06173">
    <property type="entry name" value="MFS_MefA_like"/>
    <property type="match status" value="1"/>
</dbReference>
<gene>
    <name evidence="8" type="primary">lplT</name>
    <name evidence="8" type="ORF">INR99_12250</name>
</gene>
<dbReference type="EMBL" id="JADFUA010000007">
    <property type="protein sequence ID" value="MBE9610112.1"/>
    <property type="molecule type" value="Genomic_DNA"/>
</dbReference>
<evidence type="ECO:0000256" key="1">
    <source>
        <dbReference type="ARBA" id="ARBA00004651"/>
    </source>
</evidence>
<reference evidence="8 9" key="1">
    <citation type="submission" date="2020-10" db="EMBL/GenBank/DDBJ databases">
        <title>The genome sequence of Chitinilyticum litopenaei 4Y14.</title>
        <authorList>
            <person name="Liu Y."/>
        </authorList>
    </citation>
    <scope>NUCLEOTIDE SEQUENCE [LARGE SCALE GENOMIC DNA]</scope>
    <source>
        <strain evidence="8 9">4Y14</strain>
    </source>
</reference>
<dbReference type="GO" id="GO:0005886">
    <property type="term" value="C:plasma membrane"/>
    <property type="evidence" value="ECO:0007669"/>
    <property type="project" value="UniProtKB-SubCell"/>
</dbReference>
<organism evidence="8 9">
    <name type="scientific">Chitinilyticum piscinae</name>
    <dbReference type="NCBI Taxonomy" id="2866724"/>
    <lineage>
        <taxon>Bacteria</taxon>
        <taxon>Pseudomonadati</taxon>
        <taxon>Pseudomonadota</taxon>
        <taxon>Betaproteobacteria</taxon>
        <taxon>Neisseriales</taxon>
        <taxon>Chitinibacteraceae</taxon>
        <taxon>Chitinilyticum</taxon>
    </lineage>
</organism>
<feature type="transmembrane region" description="Helical" evidence="7">
    <location>
        <begin position="262"/>
        <end position="282"/>
    </location>
</feature>
<feature type="transmembrane region" description="Helical" evidence="7">
    <location>
        <begin position="394"/>
        <end position="415"/>
    </location>
</feature>
<keyword evidence="3" id="KW-1003">Cell membrane</keyword>
<evidence type="ECO:0000256" key="3">
    <source>
        <dbReference type="ARBA" id="ARBA00022475"/>
    </source>
</evidence>
<comment type="caution">
    <text evidence="8">The sequence shown here is derived from an EMBL/GenBank/DDBJ whole genome shotgun (WGS) entry which is preliminary data.</text>
</comment>
<keyword evidence="9" id="KW-1185">Reference proteome</keyword>
<evidence type="ECO:0000313" key="9">
    <source>
        <dbReference type="Proteomes" id="UP000604481"/>
    </source>
</evidence>
<dbReference type="InterPro" id="IPR011701">
    <property type="entry name" value="MFS"/>
</dbReference>
<keyword evidence="5 7" id="KW-1133">Transmembrane helix</keyword>
<keyword evidence="6 7" id="KW-0472">Membrane</keyword>
<feature type="transmembrane region" description="Helical" evidence="7">
    <location>
        <begin position="42"/>
        <end position="62"/>
    </location>
</feature>
<dbReference type="AlphaFoldDB" id="A0A8J7FL77"/>
<evidence type="ECO:0000256" key="2">
    <source>
        <dbReference type="ARBA" id="ARBA00022448"/>
    </source>
</evidence>
<feature type="transmembrane region" description="Helical" evidence="7">
    <location>
        <begin position="312"/>
        <end position="334"/>
    </location>
</feature>